<reference evidence="10" key="1">
    <citation type="submission" date="2015-09" db="EMBL/GenBank/DDBJ databases">
        <authorList>
            <person name="Wibberg D."/>
        </authorList>
    </citation>
    <scope>NUCLEOTIDE SEQUENCE [LARGE SCALE GENOMIC DNA]</scope>
    <source>
        <strain evidence="10">SD1D</strain>
    </source>
</reference>
<dbReference type="Pfam" id="PF00528">
    <property type="entry name" value="BPD_transp_1"/>
    <property type="match status" value="1"/>
</dbReference>
<keyword evidence="3" id="KW-1003">Cell membrane</keyword>
<dbReference type="PANTHER" id="PTHR43386:SF1">
    <property type="entry name" value="D,D-DIPEPTIDE TRANSPORT SYSTEM PERMEASE PROTEIN DDPC-RELATED"/>
    <property type="match status" value="1"/>
</dbReference>
<dbReference type="AlphaFoldDB" id="A0A0K8J685"/>
<accession>A0A0K8J685</accession>
<dbReference type="Gene3D" id="1.10.3720.10">
    <property type="entry name" value="MetI-like"/>
    <property type="match status" value="1"/>
</dbReference>
<feature type="transmembrane region" description="Helical" evidence="7">
    <location>
        <begin position="77"/>
        <end position="103"/>
    </location>
</feature>
<dbReference type="InterPro" id="IPR035906">
    <property type="entry name" value="MetI-like_sf"/>
</dbReference>
<feature type="transmembrane region" description="Helical" evidence="7">
    <location>
        <begin position="12"/>
        <end position="33"/>
    </location>
</feature>
<keyword evidence="10" id="KW-1185">Reference proteome</keyword>
<feature type="transmembrane region" description="Helical" evidence="7">
    <location>
        <begin position="193"/>
        <end position="219"/>
    </location>
</feature>
<feature type="transmembrane region" description="Helical" evidence="7">
    <location>
        <begin position="240"/>
        <end position="265"/>
    </location>
</feature>
<dbReference type="InterPro" id="IPR050366">
    <property type="entry name" value="BP-dependent_transpt_permease"/>
</dbReference>
<dbReference type="GO" id="GO:0055085">
    <property type="term" value="P:transmembrane transport"/>
    <property type="evidence" value="ECO:0007669"/>
    <property type="project" value="InterPro"/>
</dbReference>
<dbReference type="GO" id="GO:0005886">
    <property type="term" value="C:plasma membrane"/>
    <property type="evidence" value="ECO:0007669"/>
    <property type="project" value="UniProtKB-SubCell"/>
</dbReference>
<sequence length="268" mass="29204">MVKFKGKSYHFNYKLGLVITSLVLLLVLIGFFYTPYDPNKMNVALKNSPPSLSHLLGTDNFGRDILSRVMTGAKTTYIIAVAIVFIGASLGTIVGALTGYFGGWFDEVLMRLNDVLTSFPSILLALVFVSVFGPGTYNIIFALGIIFVPSYARVVRSEFIVLKERDFVKNAQLMGAGSFRIMFIHILPNTKRVLVPSLLIGFNNAVLAEAGLSYLSLGVQPPQASLGRMLSEAQSYMLDSPWYALAPGIMIVLTVLGFSLISGGIDNE</sequence>
<evidence type="ECO:0000256" key="2">
    <source>
        <dbReference type="ARBA" id="ARBA00022448"/>
    </source>
</evidence>
<comment type="subcellular location">
    <subcellularLocation>
        <location evidence="1 7">Cell membrane</location>
        <topology evidence="1 7">Multi-pass membrane protein</topology>
    </subcellularLocation>
</comment>
<protein>
    <recommendedName>
        <fullName evidence="8">ABC transmembrane type-1 domain-containing protein</fullName>
    </recommendedName>
</protein>
<gene>
    <name evidence="9" type="ORF">SD1D_1353</name>
</gene>
<dbReference type="CDD" id="cd06261">
    <property type="entry name" value="TM_PBP2"/>
    <property type="match status" value="1"/>
</dbReference>
<evidence type="ECO:0000256" key="7">
    <source>
        <dbReference type="RuleBase" id="RU363032"/>
    </source>
</evidence>
<dbReference type="PANTHER" id="PTHR43386">
    <property type="entry name" value="OLIGOPEPTIDE TRANSPORT SYSTEM PERMEASE PROTEIN APPC"/>
    <property type="match status" value="1"/>
</dbReference>
<keyword evidence="5 7" id="KW-1133">Transmembrane helix</keyword>
<dbReference type="OrthoDB" id="9797852at2"/>
<dbReference type="RefSeq" id="WP_058258230.1">
    <property type="nucleotide sequence ID" value="NZ_JANWKB010000049.1"/>
</dbReference>
<keyword evidence="2 7" id="KW-0813">Transport</keyword>
<dbReference type="Proteomes" id="UP000196053">
    <property type="component" value="Chromosome I"/>
</dbReference>
<evidence type="ECO:0000256" key="5">
    <source>
        <dbReference type="ARBA" id="ARBA00022989"/>
    </source>
</evidence>
<name>A0A0K8J685_9FIRM</name>
<dbReference type="EMBL" id="LN879430">
    <property type="protein sequence ID" value="CUH92899.1"/>
    <property type="molecule type" value="Genomic_DNA"/>
</dbReference>
<proteinExistence type="inferred from homology"/>
<evidence type="ECO:0000256" key="6">
    <source>
        <dbReference type="ARBA" id="ARBA00023136"/>
    </source>
</evidence>
<feature type="domain" description="ABC transmembrane type-1" evidence="8">
    <location>
        <begin position="73"/>
        <end position="262"/>
    </location>
</feature>
<keyword evidence="6 7" id="KW-0472">Membrane</keyword>
<dbReference type="SUPFAM" id="SSF161098">
    <property type="entry name" value="MetI-like"/>
    <property type="match status" value="1"/>
</dbReference>
<evidence type="ECO:0000256" key="1">
    <source>
        <dbReference type="ARBA" id="ARBA00004651"/>
    </source>
</evidence>
<evidence type="ECO:0000256" key="4">
    <source>
        <dbReference type="ARBA" id="ARBA00022692"/>
    </source>
</evidence>
<organism evidence="9 10">
    <name type="scientific">Herbinix luporum</name>
    <dbReference type="NCBI Taxonomy" id="1679721"/>
    <lineage>
        <taxon>Bacteria</taxon>
        <taxon>Bacillati</taxon>
        <taxon>Bacillota</taxon>
        <taxon>Clostridia</taxon>
        <taxon>Lachnospirales</taxon>
        <taxon>Lachnospiraceae</taxon>
        <taxon>Herbinix</taxon>
    </lineage>
</organism>
<keyword evidence="4 7" id="KW-0812">Transmembrane</keyword>
<evidence type="ECO:0000259" key="8">
    <source>
        <dbReference type="PROSITE" id="PS50928"/>
    </source>
</evidence>
<dbReference type="KEGG" id="hsd:SD1D_1353"/>
<evidence type="ECO:0000256" key="3">
    <source>
        <dbReference type="ARBA" id="ARBA00022475"/>
    </source>
</evidence>
<evidence type="ECO:0000313" key="10">
    <source>
        <dbReference type="Proteomes" id="UP000196053"/>
    </source>
</evidence>
<dbReference type="PROSITE" id="PS50928">
    <property type="entry name" value="ABC_TM1"/>
    <property type="match status" value="1"/>
</dbReference>
<comment type="similarity">
    <text evidence="7">Belongs to the binding-protein-dependent transport system permease family.</text>
</comment>
<evidence type="ECO:0000313" key="9">
    <source>
        <dbReference type="EMBL" id="CUH92899.1"/>
    </source>
</evidence>
<dbReference type="InterPro" id="IPR000515">
    <property type="entry name" value="MetI-like"/>
</dbReference>